<dbReference type="Pfam" id="PF01471">
    <property type="entry name" value="PG_binding_1"/>
    <property type="match status" value="1"/>
</dbReference>
<protein>
    <submittedName>
        <fullName evidence="2">Peptidoglycan-binding domain-containing protein</fullName>
    </submittedName>
</protein>
<proteinExistence type="predicted"/>
<evidence type="ECO:0000313" key="2">
    <source>
        <dbReference type="EMBL" id="MDA7026851.1"/>
    </source>
</evidence>
<dbReference type="EMBL" id="JAQKAB010000006">
    <property type="protein sequence ID" value="MDA7026851.1"/>
    <property type="molecule type" value="Genomic_DNA"/>
</dbReference>
<dbReference type="Gene3D" id="1.10.101.10">
    <property type="entry name" value="PGBD-like superfamily/PGBD"/>
    <property type="match status" value="1"/>
</dbReference>
<dbReference type="InterPro" id="IPR036366">
    <property type="entry name" value="PGBDSf"/>
</dbReference>
<evidence type="ECO:0000313" key="3">
    <source>
        <dbReference type="Proteomes" id="UP001211894"/>
    </source>
</evidence>
<feature type="non-terminal residue" evidence="2">
    <location>
        <position position="1"/>
    </location>
</feature>
<accession>A0ABT4X3L6</accession>
<comment type="caution">
    <text evidence="2">The sequence shown here is derived from an EMBL/GenBank/DDBJ whole genome shotgun (WGS) entry which is preliminary data.</text>
</comment>
<dbReference type="SUPFAM" id="SSF47090">
    <property type="entry name" value="PGBD-like"/>
    <property type="match status" value="1"/>
</dbReference>
<reference evidence="2 3" key="1">
    <citation type="submission" date="2023-01" db="EMBL/GenBank/DDBJ databases">
        <title>Bacillus changyiensis sp. nov., isolated from a coastal deposit.</title>
        <authorList>
            <person name="Xiao G."/>
            <person name="Lai Q."/>
            <person name="Hu Z."/>
            <person name="Shao Z."/>
        </authorList>
    </citation>
    <scope>NUCLEOTIDE SEQUENCE [LARGE SCALE GENOMIC DNA]</scope>
    <source>
        <strain evidence="2 3">CLL-7-23</strain>
    </source>
</reference>
<dbReference type="InterPro" id="IPR036365">
    <property type="entry name" value="PGBD-like_sf"/>
</dbReference>
<sequence>VNVRKGARGNITWILQALLICKGYDVNGLDSIFGNGLEKAMRAFQKAHSLAVDGIVGKATWTRLFA</sequence>
<feature type="domain" description="Peptidoglycan binding-like" evidence="1">
    <location>
        <begin position="15"/>
        <end position="64"/>
    </location>
</feature>
<keyword evidence="3" id="KW-1185">Reference proteome</keyword>
<gene>
    <name evidence="2" type="ORF">PJ311_09550</name>
</gene>
<organism evidence="2 3">
    <name type="scientific">Bacillus changyiensis</name>
    <dbReference type="NCBI Taxonomy" id="3004103"/>
    <lineage>
        <taxon>Bacteria</taxon>
        <taxon>Bacillati</taxon>
        <taxon>Bacillota</taxon>
        <taxon>Bacilli</taxon>
        <taxon>Bacillales</taxon>
        <taxon>Bacillaceae</taxon>
        <taxon>Bacillus</taxon>
    </lineage>
</organism>
<dbReference type="InterPro" id="IPR002477">
    <property type="entry name" value="Peptidoglycan-bd-like"/>
</dbReference>
<dbReference type="RefSeq" id="WP_271340719.1">
    <property type="nucleotide sequence ID" value="NZ_JAQKAB010000006.1"/>
</dbReference>
<dbReference type="Proteomes" id="UP001211894">
    <property type="component" value="Unassembled WGS sequence"/>
</dbReference>
<evidence type="ECO:0000259" key="1">
    <source>
        <dbReference type="Pfam" id="PF01471"/>
    </source>
</evidence>
<name>A0ABT4X3L6_9BACI</name>